<dbReference type="EMBL" id="FQ790349">
    <property type="protein sequence ID" value="CCD54063.1"/>
    <property type="molecule type" value="Genomic_DNA"/>
</dbReference>
<accession>G2YR15</accession>
<protein>
    <submittedName>
        <fullName evidence="1">Uncharacterized protein</fullName>
    </submittedName>
</protein>
<proteinExistence type="predicted"/>
<organism evidence="1 2">
    <name type="scientific">Botryotinia fuckeliana (strain T4)</name>
    <name type="common">Noble rot fungus</name>
    <name type="synonym">Botrytis cinerea</name>
    <dbReference type="NCBI Taxonomy" id="999810"/>
    <lineage>
        <taxon>Eukaryota</taxon>
        <taxon>Fungi</taxon>
        <taxon>Dikarya</taxon>
        <taxon>Ascomycota</taxon>
        <taxon>Pezizomycotina</taxon>
        <taxon>Leotiomycetes</taxon>
        <taxon>Helotiales</taxon>
        <taxon>Sclerotiniaceae</taxon>
        <taxon>Botrytis</taxon>
    </lineage>
</organism>
<dbReference type="InParanoid" id="G2YR15"/>
<evidence type="ECO:0000313" key="2">
    <source>
        <dbReference type="Proteomes" id="UP000008177"/>
    </source>
</evidence>
<dbReference type="AlphaFoldDB" id="G2YR15"/>
<dbReference type="HOGENOM" id="CLU_3068440_0_0_1"/>
<dbReference type="Proteomes" id="UP000008177">
    <property type="component" value="Unplaced contigs"/>
</dbReference>
<evidence type="ECO:0000313" key="1">
    <source>
        <dbReference type="EMBL" id="CCD54063.1"/>
    </source>
</evidence>
<reference evidence="2" key="1">
    <citation type="journal article" date="2011" name="PLoS Genet.">
        <title>Genomic analysis of the necrotrophic fungal pathogens Sclerotinia sclerotiorum and Botrytis cinerea.</title>
        <authorList>
            <person name="Amselem J."/>
            <person name="Cuomo C.A."/>
            <person name="van Kan J.A."/>
            <person name="Viaud M."/>
            <person name="Benito E.P."/>
            <person name="Couloux A."/>
            <person name="Coutinho P.M."/>
            <person name="de Vries R.P."/>
            <person name="Dyer P.S."/>
            <person name="Fillinger S."/>
            <person name="Fournier E."/>
            <person name="Gout L."/>
            <person name="Hahn M."/>
            <person name="Kohn L."/>
            <person name="Lapalu N."/>
            <person name="Plummer K.M."/>
            <person name="Pradier J.M."/>
            <person name="Quevillon E."/>
            <person name="Sharon A."/>
            <person name="Simon A."/>
            <person name="ten Have A."/>
            <person name="Tudzynski B."/>
            <person name="Tudzynski P."/>
            <person name="Wincker P."/>
            <person name="Andrew M."/>
            <person name="Anthouard V."/>
            <person name="Beever R.E."/>
            <person name="Beffa R."/>
            <person name="Benoit I."/>
            <person name="Bouzid O."/>
            <person name="Brault B."/>
            <person name="Chen Z."/>
            <person name="Choquer M."/>
            <person name="Collemare J."/>
            <person name="Cotton P."/>
            <person name="Danchin E.G."/>
            <person name="Da Silva C."/>
            <person name="Gautier A."/>
            <person name="Giraud C."/>
            <person name="Giraud T."/>
            <person name="Gonzalez C."/>
            <person name="Grossetete S."/>
            <person name="Guldener U."/>
            <person name="Henrissat B."/>
            <person name="Howlett B.J."/>
            <person name="Kodira C."/>
            <person name="Kretschmer M."/>
            <person name="Lappartient A."/>
            <person name="Leroch M."/>
            <person name="Levis C."/>
            <person name="Mauceli E."/>
            <person name="Neuveglise C."/>
            <person name="Oeser B."/>
            <person name="Pearson M."/>
            <person name="Poulain J."/>
            <person name="Poussereau N."/>
            <person name="Quesneville H."/>
            <person name="Rascle C."/>
            <person name="Schumacher J."/>
            <person name="Segurens B."/>
            <person name="Sexton A."/>
            <person name="Silva E."/>
            <person name="Sirven C."/>
            <person name="Soanes D.M."/>
            <person name="Talbot N.J."/>
            <person name="Templeton M."/>
            <person name="Yandava C."/>
            <person name="Yarden O."/>
            <person name="Zeng Q."/>
            <person name="Rollins J.A."/>
            <person name="Lebrun M.H."/>
            <person name="Dickman M."/>
        </authorList>
    </citation>
    <scope>NUCLEOTIDE SEQUENCE [LARGE SCALE GENOMIC DNA]</scope>
    <source>
        <strain evidence="2">T4</strain>
    </source>
</reference>
<gene>
    <name evidence="1" type="ORF">BofuT4_uP132430.1</name>
</gene>
<sequence length="53" mass="6038">MLAMLRAWLSKEGLTVLTYKEGGDEQTRQEDLVSKVRQSGGGQPWEECWVLRA</sequence>
<name>G2YR15_BOTF4</name>